<feature type="non-terminal residue" evidence="1">
    <location>
        <position position="1"/>
    </location>
</feature>
<evidence type="ECO:0000313" key="1">
    <source>
        <dbReference type="EMBL" id="GAI27985.1"/>
    </source>
</evidence>
<dbReference type="AlphaFoldDB" id="X1NMJ2"/>
<name>X1NMJ2_9ZZZZ</name>
<reference evidence="1" key="1">
    <citation type="journal article" date="2014" name="Front. Microbiol.">
        <title>High frequency of phylogenetically diverse reductive dehalogenase-homologous genes in deep subseafloor sedimentary metagenomes.</title>
        <authorList>
            <person name="Kawai M."/>
            <person name="Futagami T."/>
            <person name="Toyoda A."/>
            <person name="Takaki Y."/>
            <person name="Nishi S."/>
            <person name="Hori S."/>
            <person name="Arai W."/>
            <person name="Tsubouchi T."/>
            <person name="Morono Y."/>
            <person name="Uchiyama I."/>
            <person name="Ito T."/>
            <person name="Fujiyama A."/>
            <person name="Inagaki F."/>
            <person name="Takami H."/>
        </authorList>
    </citation>
    <scope>NUCLEOTIDE SEQUENCE</scope>
    <source>
        <strain evidence="1">Expedition CK06-06</strain>
    </source>
</reference>
<proteinExistence type="predicted"/>
<comment type="caution">
    <text evidence="1">The sequence shown here is derived from an EMBL/GenBank/DDBJ whole genome shotgun (WGS) entry which is preliminary data.</text>
</comment>
<organism evidence="1">
    <name type="scientific">marine sediment metagenome</name>
    <dbReference type="NCBI Taxonomy" id="412755"/>
    <lineage>
        <taxon>unclassified sequences</taxon>
        <taxon>metagenomes</taxon>
        <taxon>ecological metagenomes</taxon>
    </lineage>
</organism>
<accession>X1NMJ2</accession>
<sequence length="59" mass="6813">SWDTNRTAENGPAEGKNALIYRADVRVLVDTGRGQAWELCFLQQITDETYHRHAIQAYY</sequence>
<gene>
    <name evidence="1" type="ORF">S06H3_34198</name>
</gene>
<dbReference type="EMBL" id="BARV01020494">
    <property type="protein sequence ID" value="GAI27985.1"/>
    <property type="molecule type" value="Genomic_DNA"/>
</dbReference>
<protein>
    <submittedName>
        <fullName evidence="1">Uncharacterized protein</fullName>
    </submittedName>
</protein>